<dbReference type="EMBL" id="CDHN01000001">
    <property type="protein sequence ID" value="CEJ81914.1"/>
    <property type="molecule type" value="Genomic_DNA"/>
</dbReference>
<feature type="signal peptide" evidence="1">
    <location>
        <begin position="1"/>
        <end position="19"/>
    </location>
</feature>
<evidence type="ECO:0000313" key="3">
    <source>
        <dbReference type="Proteomes" id="UP000039046"/>
    </source>
</evidence>
<dbReference type="Proteomes" id="UP000039046">
    <property type="component" value="Unassembled WGS sequence"/>
</dbReference>
<evidence type="ECO:0000256" key="1">
    <source>
        <dbReference type="SAM" id="SignalP"/>
    </source>
</evidence>
<dbReference type="InterPro" id="IPR027589">
    <property type="entry name" value="Choice_anch_B"/>
</dbReference>
<dbReference type="AlphaFoldDB" id="A0A0A1T960"/>
<sequence>MHASLASLLVAALAGSAAAAPQQQDQEPEVYNADNLNTDTSPFAIEMPELQSIKIAQHDEERAAGTFDMDKYPEQAATKCKNGKAGPYSCKNIDLKGFLRHQDMGTKLLQGNDVWGWTSEEGREFGIVGQVNGTAFVEVMDNGSLRYMGRLDTQTTNSTWRDAKVIGDHAYIGSEAPGHGVQVFDLNKLLDIDPKKPKVFSTKKDLASHINFFGSSHNIVANEKTDLIIAVGTSKKENAQCAGGLWMIDVKNPKKPKDLGCFGEDGYSHDAECVIYKGPDKRYKGHEICFGYNEDTLTVVDITKRKSPKLLSRTTYIGASYTHQGWLATDDMSFLLLDDEIDEIAKRGPAKDGKTATYIVNIKNLERPIFEGVYKSPVKAIDHNQYVIDGLAYQSNYASGLRVVDVSTIKEDPTGRHFEEVGFFDVHPEDDKDGAIKFVGAWSVYPYFESGHILINSIERGVFSVKFDEDWWHNDEYGLKHTQPLKALGKKASSAM</sequence>
<feature type="chain" id="PRO_5001979431" description="Regulatory P domain-containing protein" evidence="1">
    <location>
        <begin position="20"/>
        <end position="496"/>
    </location>
</feature>
<dbReference type="OrthoDB" id="2099887at2759"/>
<keyword evidence="1" id="KW-0732">Signal</keyword>
<dbReference type="PANTHER" id="PTHR38787">
    <property type="entry name" value="REGULATORY P DOMAIN-CONTAINING PROTEIN"/>
    <property type="match status" value="1"/>
</dbReference>
<protein>
    <recommendedName>
        <fullName evidence="4">Regulatory P domain-containing protein</fullName>
    </recommendedName>
</protein>
<gene>
    <name evidence="2" type="ORF">VHEMI02013</name>
</gene>
<dbReference type="HOGENOM" id="CLU_031217_0_0_1"/>
<dbReference type="GO" id="GO:0005576">
    <property type="term" value="C:extracellular region"/>
    <property type="evidence" value="ECO:0007669"/>
    <property type="project" value="TreeGrafter"/>
</dbReference>
<reference evidence="2 3" key="1">
    <citation type="journal article" date="2015" name="Genome Announc.">
        <title>Draft Genome Sequence and Gene Annotation of the Entomopathogenic Fungus Verticillium hemipterigenum.</title>
        <authorList>
            <person name="Horn F."/>
            <person name="Habel A."/>
            <person name="Scharf D.H."/>
            <person name="Dworschak J."/>
            <person name="Brakhage A.A."/>
            <person name="Guthke R."/>
            <person name="Hertweck C."/>
            <person name="Linde J."/>
        </authorList>
    </citation>
    <scope>NUCLEOTIDE SEQUENCE [LARGE SCALE GENOMIC DNA]</scope>
</reference>
<organism evidence="2 3">
    <name type="scientific">[Torrubiella] hemipterigena</name>
    <dbReference type="NCBI Taxonomy" id="1531966"/>
    <lineage>
        <taxon>Eukaryota</taxon>
        <taxon>Fungi</taxon>
        <taxon>Dikarya</taxon>
        <taxon>Ascomycota</taxon>
        <taxon>Pezizomycotina</taxon>
        <taxon>Sordariomycetes</taxon>
        <taxon>Hypocreomycetidae</taxon>
        <taxon>Hypocreales</taxon>
        <taxon>Clavicipitaceae</taxon>
        <taxon>Clavicipitaceae incertae sedis</taxon>
        <taxon>'Torrubiella' clade</taxon>
    </lineage>
</organism>
<dbReference type="NCBIfam" id="TIGR04312">
    <property type="entry name" value="choice_anch_B"/>
    <property type="match status" value="1"/>
</dbReference>
<dbReference type="STRING" id="1531966.A0A0A1T960"/>
<keyword evidence="3" id="KW-1185">Reference proteome</keyword>
<dbReference type="PANTHER" id="PTHR38787:SF1">
    <property type="entry name" value="REGULATORY P DOMAIN-CONTAINING PROTEIN"/>
    <property type="match status" value="1"/>
</dbReference>
<evidence type="ECO:0000313" key="2">
    <source>
        <dbReference type="EMBL" id="CEJ81914.1"/>
    </source>
</evidence>
<accession>A0A0A1T960</accession>
<name>A0A0A1T960_9HYPO</name>
<proteinExistence type="predicted"/>
<evidence type="ECO:0008006" key="4">
    <source>
        <dbReference type="Google" id="ProtNLM"/>
    </source>
</evidence>